<gene>
    <name evidence="1" type="ORF">CHC_T00007559001</name>
</gene>
<organism evidence="1 2">
    <name type="scientific">Chondrus crispus</name>
    <name type="common">Carrageen Irish moss</name>
    <name type="synonym">Polymorpha crispa</name>
    <dbReference type="NCBI Taxonomy" id="2769"/>
    <lineage>
        <taxon>Eukaryota</taxon>
        <taxon>Rhodophyta</taxon>
        <taxon>Florideophyceae</taxon>
        <taxon>Rhodymeniophycidae</taxon>
        <taxon>Gigartinales</taxon>
        <taxon>Gigartinaceae</taxon>
        <taxon>Chondrus</taxon>
    </lineage>
</organism>
<protein>
    <submittedName>
        <fullName evidence="1">Uncharacterized protein</fullName>
    </submittedName>
</protein>
<dbReference type="KEGG" id="ccp:CHC_T00007559001"/>
<evidence type="ECO:0000313" key="1">
    <source>
        <dbReference type="EMBL" id="CDF40972.1"/>
    </source>
</evidence>
<dbReference type="RefSeq" id="XP_005711266.1">
    <property type="nucleotide sequence ID" value="XM_005711209.1"/>
</dbReference>
<dbReference type="GeneID" id="17318982"/>
<evidence type="ECO:0000313" key="2">
    <source>
        <dbReference type="Proteomes" id="UP000012073"/>
    </source>
</evidence>
<name>R7QR82_CHOCR</name>
<sequence length="104" mass="11271">MSGLKSDDAKGPEVNQLSVLAAAEHLRGDVLARAAKGLGHVDGVCRGDAKVGRGRRLGLLERVLPLAQQLDEAQVGSAMRTWPSRSSRTFSSFKSRYTTNSMWM</sequence>
<dbReference type="EMBL" id="HG002285">
    <property type="protein sequence ID" value="CDF40972.1"/>
    <property type="molecule type" value="Genomic_DNA"/>
</dbReference>
<dbReference type="Proteomes" id="UP000012073">
    <property type="component" value="Unassembled WGS sequence"/>
</dbReference>
<proteinExistence type="predicted"/>
<accession>R7QR82</accession>
<dbReference type="Gramene" id="CDF40972">
    <property type="protein sequence ID" value="CDF40972"/>
    <property type="gene ID" value="CHC_T00007559001"/>
</dbReference>
<keyword evidence="2" id="KW-1185">Reference proteome</keyword>
<dbReference type="AlphaFoldDB" id="R7QR82"/>
<reference evidence="2" key="1">
    <citation type="journal article" date="2013" name="Proc. Natl. Acad. Sci. U.S.A.">
        <title>Genome structure and metabolic features in the red seaweed Chondrus crispus shed light on evolution of the Archaeplastida.</title>
        <authorList>
            <person name="Collen J."/>
            <person name="Porcel B."/>
            <person name="Carre W."/>
            <person name="Ball S.G."/>
            <person name="Chaparro C."/>
            <person name="Tonon T."/>
            <person name="Barbeyron T."/>
            <person name="Michel G."/>
            <person name="Noel B."/>
            <person name="Valentin K."/>
            <person name="Elias M."/>
            <person name="Artiguenave F."/>
            <person name="Arun A."/>
            <person name="Aury J.M."/>
            <person name="Barbosa-Neto J.F."/>
            <person name="Bothwell J.H."/>
            <person name="Bouget F.Y."/>
            <person name="Brillet L."/>
            <person name="Cabello-Hurtado F."/>
            <person name="Capella-Gutierrez S."/>
            <person name="Charrier B."/>
            <person name="Cladiere L."/>
            <person name="Cock J.M."/>
            <person name="Coelho S.M."/>
            <person name="Colleoni C."/>
            <person name="Czjzek M."/>
            <person name="Da Silva C."/>
            <person name="Delage L."/>
            <person name="Denoeud F."/>
            <person name="Deschamps P."/>
            <person name="Dittami S.M."/>
            <person name="Gabaldon T."/>
            <person name="Gachon C.M."/>
            <person name="Groisillier A."/>
            <person name="Herve C."/>
            <person name="Jabbari K."/>
            <person name="Katinka M."/>
            <person name="Kloareg B."/>
            <person name="Kowalczyk N."/>
            <person name="Labadie K."/>
            <person name="Leblanc C."/>
            <person name="Lopez P.J."/>
            <person name="McLachlan D.H."/>
            <person name="Meslet-Cladiere L."/>
            <person name="Moustafa A."/>
            <person name="Nehr Z."/>
            <person name="Nyvall Collen P."/>
            <person name="Panaud O."/>
            <person name="Partensky F."/>
            <person name="Poulain J."/>
            <person name="Rensing S.A."/>
            <person name="Rousvoal S."/>
            <person name="Samson G."/>
            <person name="Symeonidi A."/>
            <person name="Weissenbach J."/>
            <person name="Zambounis A."/>
            <person name="Wincker P."/>
            <person name="Boyen C."/>
        </authorList>
    </citation>
    <scope>NUCLEOTIDE SEQUENCE [LARGE SCALE GENOMIC DNA]</scope>
    <source>
        <strain evidence="2">cv. Stackhouse</strain>
    </source>
</reference>